<feature type="chain" id="PRO_5003035304" description="DUF5666 domain-containing protein" evidence="1">
    <location>
        <begin position="32"/>
        <end position="219"/>
    </location>
</feature>
<keyword evidence="3" id="KW-1185">Reference proteome</keyword>
<proteinExistence type="predicted"/>
<dbReference type="STRING" id="530564.Psta_3604"/>
<accession>D2QZ73</accession>
<dbReference type="Proteomes" id="UP000001887">
    <property type="component" value="Chromosome"/>
</dbReference>
<name>D2QZ73_PIRSD</name>
<dbReference type="OrthoDB" id="263893at2"/>
<protein>
    <recommendedName>
        <fullName evidence="4">DUF5666 domain-containing protein</fullName>
    </recommendedName>
</protein>
<evidence type="ECO:0000313" key="3">
    <source>
        <dbReference type="Proteomes" id="UP000001887"/>
    </source>
</evidence>
<organism evidence="2 3">
    <name type="scientific">Pirellula staleyi (strain ATCC 27377 / DSM 6068 / ICPB 4128)</name>
    <name type="common">Pirella staleyi</name>
    <dbReference type="NCBI Taxonomy" id="530564"/>
    <lineage>
        <taxon>Bacteria</taxon>
        <taxon>Pseudomonadati</taxon>
        <taxon>Planctomycetota</taxon>
        <taxon>Planctomycetia</taxon>
        <taxon>Pirellulales</taxon>
        <taxon>Pirellulaceae</taxon>
        <taxon>Pirellula</taxon>
    </lineage>
</organism>
<dbReference type="AlphaFoldDB" id="D2QZ73"/>
<dbReference type="KEGG" id="psl:Psta_3604"/>
<evidence type="ECO:0000313" key="2">
    <source>
        <dbReference type="EMBL" id="ADB18265.1"/>
    </source>
</evidence>
<evidence type="ECO:0008006" key="4">
    <source>
        <dbReference type="Google" id="ProtNLM"/>
    </source>
</evidence>
<dbReference type="HOGENOM" id="CLU_1260466_0_0_0"/>
<reference evidence="2 3" key="1">
    <citation type="journal article" date="2009" name="Stand. Genomic Sci.">
        <title>Complete genome sequence of Pirellula staleyi type strain (ATCC 27377).</title>
        <authorList>
            <person name="Clum A."/>
            <person name="Tindall B.J."/>
            <person name="Sikorski J."/>
            <person name="Ivanova N."/>
            <person name="Mavrommatis K."/>
            <person name="Lucas S."/>
            <person name="Glavina del Rio T."/>
            <person name="Nolan M."/>
            <person name="Chen F."/>
            <person name="Tice H."/>
            <person name="Pitluck S."/>
            <person name="Cheng J.F."/>
            <person name="Chertkov O."/>
            <person name="Brettin T."/>
            <person name="Han C."/>
            <person name="Detter J.C."/>
            <person name="Kuske C."/>
            <person name="Bruce D."/>
            <person name="Goodwin L."/>
            <person name="Ovchinikova G."/>
            <person name="Pati A."/>
            <person name="Mikhailova N."/>
            <person name="Chen A."/>
            <person name="Palaniappan K."/>
            <person name="Land M."/>
            <person name="Hauser L."/>
            <person name="Chang Y.J."/>
            <person name="Jeffries C.D."/>
            <person name="Chain P."/>
            <person name="Rohde M."/>
            <person name="Goker M."/>
            <person name="Bristow J."/>
            <person name="Eisen J.A."/>
            <person name="Markowitz V."/>
            <person name="Hugenholtz P."/>
            <person name="Kyrpides N.C."/>
            <person name="Klenk H.P."/>
            <person name="Lapidus A."/>
        </authorList>
    </citation>
    <scope>NUCLEOTIDE SEQUENCE [LARGE SCALE GENOMIC DNA]</scope>
    <source>
        <strain evidence="3">ATCC 27377 / DSM 6068 / ICPB 4128</strain>
    </source>
</reference>
<feature type="signal peptide" evidence="1">
    <location>
        <begin position="1"/>
        <end position="31"/>
    </location>
</feature>
<keyword evidence="1" id="KW-0732">Signal</keyword>
<dbReference type="EMBL" id="CP001848">
    <property type="protein sequence ID" value="ADB18265.1"/>
    <property type="molecule type" value="Genomic_DNA"/>
</dbReference>
<evidence type="ECO:0000256" key="1">
    <source>
        <dbReference type="SAM" id="SignalP"/>
    </source>
</evidence>
<gene>
    <name evidence="2" type="ordered locus">Psta_3604</name>
</gene>
<sequence length="219" mass="22962" precursor="true">MTLHSRFSPQSFLAKVAVAATLLTIGSALLAADPPKRIAIKNGTVVGATSEGIVVSDGTKTYNVKAKAGQQVMHVTGKLRLDQLKPGMIVRFTSNIKGTKIEEPLTDIKIFTPNDGFPPGILQDDSGSGATITGQLTKIKEGDISVSAGRKKFTAKIAENASIMVESIDYTIASPGDPVEVDGYISPTTGAISAKKVVITVGGNAEPKEEKKPKAKKTE</sequence>